<protein>
    <submittedName>
        <fullName evidence="2">Uncharacterized protein</fullName>
    </submittedName>
</protein>
<name>A0A834IDB1_RHYFE</name>
<organism evidence="2 3">
    <name type="scientific">Rhynchophorus ferrugineus</name>
    <name type="common">Red palm weevil</name>
    <name type="synonym">Curculio ferrugineus</name>
    <dbReference type="NCBI Taxonomy" id="354439"/>
    <lineage>
        <taxon>Eukaryota</taxon>
        <taxon>Metazoa</taxon>
        <taxon>Ecdysozoa</taxon>
        <taxon>Arthropoda</taxon>
        <taxon>Hexapoda</taxon>
        <taxon>Insecta</taxon>
        <taxon>Pterygota</taxon>
        <taxon>Neoptera</taxon>
        <taxon>Endopterygota</taxon>
        <taxon>Coleoptera</taxon>
        <taxon>Polyphaga</taxon>
        <taxon>Cucujiformia</taxon>
        <taxon>Curculionidae</taxon>
        <taxon>Dryophthorinae</taxon>
        <taxon>Rhynchophorus</taxon>
    </lineage>
</organism>
<comment type="caution">
    <text evidence="2">The sequence shown here is derived from an EMBL/GenBank/DDBJ whole genome shotgun (WGS) entry which is preliminary data.</text>
</comment>
<dbReference type="Proteomes" id="UP000625711">
    <property type="component" value="Unassembled WGS sequence"/>
</dbReference>
<evidence type="ECO:0000313" key="2">
    <source>
        <dbReference type="EMBL" id="KAF7276997.1"/>
    </source>
</evidence>
<dbReference type="EMBL" id="JAACXV010004682">
    <property type="protein sequence ID" value="KAF7276997.1"/>
    <property type="molecule type" value="Genomic_DNA"/>
</dbReference>
<feature type="coiled-coil region" evidence="1">
    <location>
        <begin position="13"/>
        <end position="40"/>
    </location>
</feature>
<dbReference type="AlphaFoldDB" id="A0A834IDB1"/>
<accession>A0A834IDB1</accession>
<keyword evidence="3" id="KW-1185">Reference proteome</keyword>
<gene>
    <name evidence="2" type="ORF">GWI33_009575</name>
</gene>
<evidence type="ECO:0000313" key="3">
    <source>
        <dbReference type="Proteomes" id="UP000625711"/>
    </source>
</evidence>
<evidence type="ECO:0000256" key="1">
    <source>
        <dbReference type="SAM" id="Coils"/>
    </source>
</evidence>
<reference evidence="2" key="1">
    <citation type="submission" date="2020-08" db="EMBL/GenBank/DDBJ databases">
        <title>Genome sequencing and assembly of the red palm weevil Rhynchophorus ferrugineus.</title>
        <authorList>
            <person name="Dias G.B."/>
            <person name="Bergman C.M."/>
            <person name="Manee M."/>
        </authorList>
    </citation>
    <scope>NUCLEOTIDE SEQUENCE</scope>
    <source>
        <strain evidence="2">AA-2017</strain>
        <tissue evidence="2">Whole larva</tissue>
    </source>
</reference>
<keyword evidence="1" id="KW-0175">Coiled coil</keyword>
<proteinExistence type="predicted"/>
<sequence length="117" mass="14088">MSQMKSRRYKVVAVKQMHQSEKLEQSIENLERKYVRVSKVIDEQPRLSKNPWPPLEALHFERKNIQQEVRINGMEIERESKNKPFFQCSKLALPQRLLFKLKKLFWHNKQVTLGEIV</sequence>